<dbReference type="EMBL" id="MT141314">
    <property type="protein sequence ID" value="QJA58222.1"/>
    <property type="molecule type" value="Genomic_DNA"/>
</dbReference>
<evidence type="ECO:0000313" key="1">
    <source>
        <dbReference type="EMBL" id="QJA58222.1"/>
    </source>
</evidence>
<evidence type="ECO:0000313" key="2">
    <source>
        <dbReference type="EMBL" id="QJA78823.1"/>
    </source>
</evidence>
<gene>
    <name evidence="2" type="ORF">MM415A00983_0006</name>
    <name evidence="1" type="ORF">MM415B01478_0007</name>
</gene>
<sequence length="86" mass="10121">MQKLFIIEFSTRGTSWYWAKSKEEAIQQSKTDDEATDAEIEEAEIWTIDNAINKHELIKKLDRYILKPLNRVSLQRVHDSEDPTLT</sequence>
<protein>
    <submittedName>
        <fullName evidence="2">Uncharacterized protein</fullName>
    </submittedName>
</protein>
<name>A0A6M3KAB5_9ZZZZ</name>
<accession>A0A6M3KAB5</accession>
<dbReference type="AlphaFoldDB" id="A0A6M3KAB5"/>
<reference evidence="2" key="1">
    <citation type="submission" date="2020-03" db="EMBL/GenBank/DDBJ databases">
        <title>The deep terrestrial virosphere.</title>
        <authorList>
            <person name="Holmfeldt K."/>
            <person name="Nilsson E."/>
            <person name="Simone D."/>
            <person name="Lopez-Fernandez M."/>
            <person name="Wu X."/>
            <person name="de Brujin I."/>
            <person name="Lundin D."/>
            <person name="Andersson A."/>
            <person name="Bertilsson S."/>
            <person name="Dopson M."/>
        </authorList>
    </citation>
    <scope>NUCLEOTIDE SEQUENCE</scope>
    <source>
        <strain evidence="2">MM415A00983</strain>
        <strain evidence="1">MM415B01478</strain>
    </source>
</reference>
<proteinExistence type="predicted"/>
<dbReference type="EMBL" id="MT142355">
    <property type="protein sequence ID" value="QJA78823.1"/>
    <property type="molecule type" value="Genomic_DNA"/>
</dbReference>
<organism evidence="2">
    <name type="scientific">viral metagenome</name>
    <dbReference type="NCBI Taxonomy" id="1070528"/>
    <lineage>
        <taxon>unclassified sequences</taxon>
        <taxon>metagenomes</taxon>
        <taxon>organismal metagenomes</taxon>
    </lineage>
</organism>